<evidence type="ECO:0000313" key="2">
    <source>
        <dbReference type="EMBL" id="POZ63531.1"/>
    </source>
</evidence>
<dbReference type="InterPro" id="IPR051531">
    <property type="entry name" value="N-acetyltransferase"/>
</dbReference>
<feature type="domain" description="N-acetyltransferase" evidence="1">
    <location>
        <begin position="8"/>
        <end position="166"/>
    </location>
</feature>
<dbReference type="SUPFAM" id="SSF55729">
    <property type="entry name" value="Acyl-CoA N-acyltransferases (Nat)"/>
    <property type="match status" value="1"/>
</dbReference>
<dbReference type="PANTHER" id="PTHR43792:SF1">
    <property type="entry name" value="N-ACETYLTRANSFERASE DOMAIN-CONTAINING PROTEIN"/>
    <property type="match status" value="1"/>
</dbReference>
<dbReference type="GO" id="GO:0016747">
    <property type="term" value="F:acyltransferase activity, transferring groups other than amino-acyl groups"/>
    <property type="evidence" value="ECO:0007669"/>
    <property type="project" value="InterPro"/>
</dbReference>
<protein>
    <submittedName>
        <fullName evidence="2">GNAT family N-acetyltransferase</fullName>
    </submittedName>
</protein>
<evidence type="ECO:0000313" key="3">
    <source>
        <dbReference type="Proteomes" id="UP000237082"/>
    </source>
</evidence>
<dbReference type="PANTHER" id="PTHR43792">
    <property type="entry name" value="GNAT FAMILY, PUTATIVE (AFU_ORTHOLOGUE AFUA_3G00765)-RELATED-RELATED"/>
    <property type="match status" value="1"/>
</dbReference>
<dbReference type="OrthoDB" id="9801656at2"/>
<sequence length="188" mass="21508">MAIETERLLLRQWRDSDLAPLTEMNRDPQVMRYFPDLLTPEQSREAWERMRGWIDEHGWGLWAVEEIASGGFIGLVGLAVPRVALPFMPCVEVGWRLRPQAWGRGYASEAAKRALALAFDELARDEVVSFTSLLNLPSQRVMRRIGMRDAGRDFDHPSVPEGHPLRRHGLYSLKATEWRDGRGWALAS</sequence>
<dbReference type="PROSITE" id="PS51186">
    <property type="entry name" value="GNAT"/>
    <property type="match status" value="1"/>
</dbReference>
<dbReference type="Gene3D" id="3.40.630.30">
    <property type="match status" value="1"/>
</dbReference>
<dbReference type="EMBL" id="PQWB01000011">
    <property type="protein sequence ID" value="POZ63531.1"/>
    <property type="molecule type" value="Genomic_DNA"/>
</dbReference>
<proteinExistence type="predicted"/>
<name>A0A2S5DKH9_9NEIS</name>
<keyword evidence="2" id="KW-0808">Transferase</keyword>
<dbReference type="InterPro" id="IPR016181">
    <property type="entry name" value="Acyl_CoA_acyltransferase"/>
</dbReference>
<dbReference type="InterPro" id="IPR000182">
    <property type="entry name" value="GNAT_dom"/>
</dbReference>
<accession>A0A2S5DKH9</accession>
<reference evidence="3" key="1">
    <citation type="submission" date="2018-02" db="EMBL/GenBank/DDBJ databases">
        <authorList>
            <person name="O'Hara-Hanley K."/>
            <person name="Soby S."/>
        </authorList>
    </citation>
    <scope>NUCLEOTIDE SEQUENCE [LARGE SCALE GENOMIC DNA]</scope>
    <source>
        <strain evidence="3">MWU14-2602</strain>
    </source>
</reference>
<organism evidence="2 3">
    <name type="scientific">Chromobacterium alticapitis</name>
    <dbReference type="NCBI Taxonomy" id="2073169"/>
    <lineage>
        <taxon>Bacteria</taxon>
        <taxon>Pseudomonadati</taxon>
        <taxon>Pseudomonadota</taxon>
        <taxon>Betaproteobacteria</taxon>
        <taxon>Neisseriales</taxon>
        <taxon>Chromobacteriaceae</taxon>
        <taxon>Chromobacterium</taxon>
    </lineage>
</organism>
<evidence type="ECO:0000259" key="1">
    <source>
        <dbReference type="PROSITE" id="PS51186"/>
    </source>
</evidence>
<dbReference type="AlphaFoldDB" id="A0A2S5DKH9"/>
<comment type="caution">
    <text evidence="2">The sequence shown here is derived from an EMBL/GenBank/DDBJ whole genome shotgun (WGS) entry which is preliminary data.</text>
</comment>
<dbReference type="Pfam" id="PF13302">
    <property type="entry name" value="Acetyltransf_3"/>
    <property type="match status" value="1"/>
</dbReference>
<dbReference type="Proteomes" id="UP000237082">
    <property type="component" value="Unassembled WGS sequence"/>
</dbReference>
<dbReference type="RefSeq" id="WP_103901148.1">
    <property type="nucleotide sequence ID" value="NZ_PQWB01000011.1"/>
</dbReference>
<keyword evidence="3" id="KW-1185">Reference proteome</keyword>
<gene>
    <name evidence="2" type="ORF">C2I19_02545</name>
</gene>